<dbReference type="Pfam" id="PF00057">
    <property type="entry name" value="Ldl_recept_a"/>
    <property type="match status" value="1"/>
</dbReference>
<name>A0AAV7XKE1_9NEOP</name>
<accession>A0AAV7XKE1</accession>
<dbReference type="InterPro" id="IPR036055">
    <property type="entry name" value="LDL_receptor-like_sf"/>
</dbReference>
<comment type="caution">
    <text evidence="2">Lacks conserved residue(s) required for the propagation of feature annotation.</text>
</comment>
<dbReference type="EMBL" id="JAPTSV010000008">
    <property type="protein sequence ID" value="KAJ1525560.1"/>
    <property type="molecule type" value="Genomic_DNA"/>
</dbReference>
<evidence type="ECO:0000256" key="1">
    <source>
        <dbReference type="ARBA" id="ARBA00023157"/>
    </source>
</evidence>
<keyword evidence="1" id="KW-1015">Disulfide bond</keyword>
<dbReference type="InterPro" id="IPR002172">
    <property type="entry name" value="LDrepeatLR_classA_rpt"/>
</dbReference>
<evidence type="ECO:0000313" key="5">
    <source>
        <dbReference type="Proteomes" id="UP001075354"/>
    </source>
</evidence>
<comment type="caution">
    <text evidence="4">The sequence shown here is derived from an EMBL/GenBank/DDBJ whole genome shotgun (WGS) entry which is preliminary data.</text>
</comment>
<evidence type="ECO:0000313" key="4">
    <source>
        <dbReference type="EMBL" id="KAJ1525560.1"/>
    </source>
</evidence>
<dbReference type="SMART" id="SM00192">
    <property type="entry name" value="LDLa"/>
    <property type="match status" value="1"/>
</dbReference>
<feature type="chain" id="PRO_5043395331" evidence="3">
    <location>
        <begin position="21"/>
        <end position="235"/>
    </location>
</feature>
<proteinExistence type="predicted"/>
<evidence type="ECO:0000256" key="3">
    <source>
        <dbReference type="SAM" id="SignalP"/>
    </source>
</evidence>
<dbReference type="CDD" id="cd00112">
    <property type="entry name" value="LDLa"/>
    <property type="match status" value="1"/>
</dbReference>
<evidence type="ECO:0000256" key="2">
    <source>
        <dbReference type="PROSITE-ProRule" id="PRU00124"/>
    </source>
</evidence>
<protein>
    <submittedName>
        <fullName evidence="4">Uncharacterized protein</fullName>
    </submittedName>
</protein>
<keyword evidence="3" id="KW-0732">Signal</keyword>
<dbReference type="PROSITE" id="PS50068">
    <property type="entry name" value="LDLRA_2"/>
    <property type="match status" value="1"/>
</dbReference>
<dbReference type="Gene3D" id="4.10.400.10">
    <property type="entry name" value="Low-density Lipoprotein Receptor"/>
    <property type="match status" value="1"/>
</dbReference>
<keyword evidence="5" id="KW-1185">Reference proteome</keyword>
<feature type="signal peptide" evidence="3">
    <location>
        <begin position="1"/>
        <end position="20"/>
    </location>
</feature>
<gene>
    <name evidence="4" type="ORF">ONE63_010365</name>
</gene>
<dbReference type="AlphaFoldDB" id="A0AAV7XKE1"/>
<sequence length="235" mass="26527">MPSVNNTVALILAFIALCSAQRRDTCEANQQFRCDDGQCIQILGRCDLNAHEDCRDGSDETPQACSVPNTTLAVGQWLQAEIQYDTVFEELFIVLCSGETCDKLYVRGATADGAMWYQSWVKCNRANFRCTLVRSEAPPGWAPFSSGRIVFTVRRSPRNMTVWLRGHPEHKASVPVTRADAKQTFKIRPVIWPRDMPTTFSKLPPGTFLVLLRLFPLFYTCSRQITGKVLLMRVT</sequence>
<reference evidence="4" key="1">
    <citation type="submission" date="2022-12" db="EMBL/GenBank/DDBJ databases">
        <title>Chromosome-level genome assembly of the bean flower thrips Megalurothrips usitatus.</title>
        <authorList>
            <person name="Ma L."/>
            <person name="Liu Q."/>
            <person name="Li H."/>
            <person name="Cai W."/>
        </authorList>
    </citation>
    <scope>NUCLEOTIDE SEQUENCE</scope>
    <source>
        <strain evidence="4">Cailab_2022a</strain>
    </source>
</reference>
<organism evidence="4 5">
    <name type="scientific">Megalurothrips usitatus</name>
    <name type="common">bean blossom thrips</name>
    <dbReference type="NCBI Taxonomy" id="439358"/>
    <lineage>
        <taxon>Eukaryota</taxon>
        <taxon>Metazoa</taxon>
        <taxon>Ecdysozoa</taxon>
        <taxon>Arthropoda</taxon>
        <taxon>Hexapoda</taxon>
        <taxon>Insecta</taxon>
        <taxon>Pterygota</taxon>
        <taxon>Neoptera</taxon>
        <taxon>Paraneoptera</taxon>
        <taxon>Thysanoptera</taxon>
        <taxon>Terebrantia</taxon>
        <taxon>Thripoidea</taxon>
        <taxon>Thripidae</taxon>
        <taxon>Megalurothrips</taxon>
    </lineage>
</organism>
<dbReference type="SUPFAM" id="SSF57424">
    <property type="entry name" value="LDL receptor-like module"/>
    <property type="match status" value="1"/>
</dbReference>
<dbReference type="Proteomes" id="UP001075354">
    <property type="component" value="Chromosome 8"/>
</dbReference>